<dbReference type="InterPro" id="IPR050109">
    <property type="entry name" value="HTH-type_TetR-like_transc_reg"/>
</dbReference>
<keyword evidence="3" id="KW-0804">Transcription</keyword>
<keyword evidence="7" id="KW-1185">Reference proteome</keyword>
<dbReference type="InterPro" id="IPR001647">
    <property type="entry name" value="HTH_TetR"/>
</dbReference>
<proteinExistence type="predicted"/>
<name>A0ABP4UIP9_9ACTN</name>
<feature type="DNA-binding region" description="H-T-H motif" evidence="4">
    <location>
        <begin position="36"/>
        <end position="55"/>
    </location>
</feature>
<evidence type="ECO:0000256" key="3">
    <source>
        <dbReference type="ARBA" id="ARBA00023163"/>
    </source>
</evidence>
<keyword evidence="1" id="KW-0805">Transcription regulation</keyword>
<protein>
    <recommendedName>
        <fullName evidence="5">HTH tetR-type domain-containing protein</fullName>
    </recommendedName>
</protein>
<keyword evidence="2 4" id="KW-0238">DNA-binding</keyword>
<dbReference type="EMBL" id="BAAAQG010000007">
    <property type="protein sequence ID" value="GAA1705865.1"/>
    <property type="molecule type" value="Genomic_DNA"/>
</dbReference>
<evidence type="ECO:0000256" key="4">
    <source>
        <dbReference type="PROSITE-ProRule" id="PRU00335"/>
    </source>
</evidence>
<dbReference type="Gene3D" id="1.10.10.60">
    <property type="entry name" value="Homeodomain-like"/>
    <property type="match status" value="1"/>
</dbReference>
<evidence type="ECO:0000313" key="6">
    <source>
        <dbReference type="EMBL" id="GAA1705865.1"/>
    </source>
</evidence>
<dbReference type="SUPFAM" id="SSF46689">
    <property type="entry name" value="Homeodomain-like"/>
    <property type="match status" value="1"/>
</dbReference>
<dbReference type="PROSITE" id="PS50977">
    <property type="entry name" value="HTH_TETR_2"/>
    <property type="match status" value="1"/>
</dbReference>
<dbReference type="Proteomes" id="UP001500383">
    <property type="component" value="Unassembled WGS sequence"/>
</dbReference>
<evidence type="ECO:0000259" key="5">
    <source>
        <dbReference type="PROSITE" id="PS50977"/>
    </source>
</evidence>
<organism evidence="6 7">
    <name type="scientific">Dietzia cercidiphylli</name>
    <dbReference type="NCBI Taxonomy" id="498199"/>
    <lineage>
        <taxon>Bacteria</taxon>
        <taxon>Bacillati</taxon>
        <taxon>Actinomycetota</taxon>
        <taxon>Actinomycetes</taxon>
        <taxon>Mycobacteriales</taxon>
        <taxon>Dietziaceae</taxon>
        <taxon>Dietzia</taxon>
    </lineage>
</organism>
<dbReference type="PANTHER" id="PTHR30055:SF234">
    <property type="entry name" value="HTH-TYPE TRANSCRIPTIONAL REGULATOR BETI"/>
    <property type="match status" value="1"/>
</dbReference>
<dbReference type="PRINTS" id="PR00455">
    <property type="entry name" value="HTHTETR"/>
</dbReference>
<gene>
    <name evidence="6" type="ORF">GCM10009831_14430</name>
</gene>
<sequence length="191" mass="20100">MLVTNILGMGRSEQTRERLLRAALELMGDRGYDGVTTAAVAGRAGVSEMTLFRHFPTKAALLVDDPYDPLIADAIARRPADEPPLTAVVRGIRDSWNSVPEPAAEAVRERLRIVAETPSLAGALAAGSRATEDAIVSALAGRAVTPPAARIAAAAVVAALNASLLEWAVGTDPDLDSALEHVFRVLEGRDD</sequence>
<accession>A0ABP4UIP9</accession>
<dbReference type="Gene3D" id="1.10.357.10">
    <property type="entry name" value="Tetracycline Repressor, domain 2"/>
    <property type="match status" value="1"/>
</dbReference>
<dbReference type="PANTHER" id="PTHR30055">
    <property type="entry name" value="HTH-TYPE TRANSCRIPTIONAL REGULATOR RUTR"/>
    <property type="match status" value="1"/>
</dbReference>
<evidence type="ECO:0000256" key="1">
    <source>
        <dbReference type="ARBA" id="ARBA00023015"/>
    </source>
</evidence>
<dbReference type="Pfam" id="PF00440">
    <property type="entry name" value="TetR_N"/>
    <property type="match status" value="1"/>
</dbReference>
<dbReference type="InterPro" id="IPR009057">
    <property type="entry name" value="Homeodomain-like_sf"/>
</dbReference>
<feature type="domain" description="HTH tetR-type" evidence="5">
    <location>
        <begin position="13"/>
        <end position="73"/>
    </location>
</feature>
<dbReference type="Pfam" id="PF17754">
    <property type="entry name" value="TetR_C_14"/>
    <property type="match status" value="1"/>
</dbReference>
<comment type="caution">
    <text evidence="6">The sequence shown here is derived from an EMBL/GenBank/DDBJ whole genome shotgun (WGS) entry which is preliminary data.</text>
</comment>
<dbReference type="InterPro" id="IPR041347">
    <property type="entry name" value="MftR_C"/>
</dbReference>
<evidence type="ECO:0000313" key="7">
    <source>
        <dbReference type="Proteomes" id="UP001500383"/>
    </source>
</evidence>
<reference evidence="7" key="1">
    <citation type="journal article" date="2019" name="Int. J. Syst. Evol. Microbiol.">
        <title>The Global Catalogue of Microorganisms (GCM) 10K type strain sequencing project: providing services to taxonomists for standard genome sequencing and annotation.</title>
        <authorList>
            <consortium name="The Broad Institute Genomics Platform"/>
            <consortium name="The Broad Institute Genome Sequencing Center for Infectious Disease"/>
            <person name="Wu L."/>
            <person name="Ma J."/>
        </authorList>
    </citation>
    <scope>NUCLEOTIDE SEQUENCE [LARGE SCALE GENOMIC DNA]</scope>
    <source>
        <strain evidence="7">JCM 16002</strain>
    </source>
</reference>
<evidence type="ECO:0000256" key="2">
    <source>
        <dbReference type="ARBA" id="ARBA00023125"/>
    </source>
</evidence>